<reference evidence="1 2" key="1">
    <citation type="submission" date="2024-03" db="EMBL/GenBank/DDBJ databases">
        <title>The Acrasis kona genome and developmental transcriptomes reveal deep origins of eukaryotic multicellular pathways.</title>
        <authorList>
            <person name="Sheikh S."/>
            <person name="Fu C.-J."/>
            <person name="Brown M.W."/>
            <person name="Baldauf S.L."/>
        </authorList>
    </citation>
    <scope>NUCLEOTIDE SEQUENCE [LARGE SCALE GENOMIC DNA]</scope>
    <source>
        <strain evidence="1 2">ATCC MYA-3509</strain>
    </source>
</reference>
<organism evidence="1 2">
    <name type="scientific">Acrasis kona</name>
    <dbReference type="NCBI Taxonomy" id="1008807"/>
    <lineage>
        <taxon>Eukaryota</taxon>
        <taxon>Discoba</taxon>
        <taxon>Heterolobosea</taxon>
        <taxon>Tetramitia</taxon>
        <taxon>Eutetramitia</taxon>
        <taxon>Acrasidae</taxon>
        <taxon>Acrasis</taxon>
    </lineage>
</organism>
<dbReference type="EMBL" id="JAOPGA020000806">
    <property type="protein sequence ID" value="KAL0482006.1"/>
    <property type="molecule type" value="Genomic_DNA"/>
</dbReference>
<keyword evidence="2" id="KW-1185">Reference proteome</keyword>
<evidence type="ECO:0000313" key="2">
    <source>
        <dbReference type="Proteomes" id="UP001431209"/>
    </source>
</evidence>
<dbReference type="AlphaFoldDB" id="A0AAW2YWY3"/>
<gene>
    <name evidence="1" type="ORF">AKO1_013165</name>
</gene>
<accession>A0AAW2YWY3</accession>
<comment type="caution">
    <text evidence="1">The sequence shown here is derived from an EMBL/GenBank/DDBJ whole genome shotgun (WGS) entry which is preliminary data.</text>
</comment>
<proteinExistence type="predicted"/>
<sequence length="484" mass="56214">MINAWAKHVCIDTARKPNEVGISTDPALLTQFSKDPSLISRPPFEKPKELERDFSANAWFKINNHHIYTMRSNPSIDLICLDFKRFVEKYFFESEENQKANQKRQSLAQQGIRHIKTKNSTLNSRMSIMIHFINWVYVKTKTPCPLIDYFRIEHVSGYHDFICKDLQLTKLDRRLELFDECLVGFINHMSDSWLNINGSGNSDIDANLDSILSFVSVKKKDSRRAVVGGDISEVEFCKIEQELTKILTFLDRVWFMFSEHDYCETIFHTLGWWSMEGQCWAIYFHLRLYGIQPSHLLQICRDNIYFRYKGEKNNVASFEPVVQLDGTNENRFIHLGYLSKQLSNYLHFRLPFVTKRAVAVRTKNDLPSDSSAMFYSTLGASMNTESFHKVLVRFYGQVLNKYATTRTIRNSISSYCSKHSGYGGATMLSFLLNHAIRCKKQKDRDQNYDPTRQATILDKMIKSGSVVNPDQEVIEDEDDDMSFG</sequence>
<name>A0AAW2YWY3_9EUKA</name>
<protein>
    <submittedName>
        <fullName evidence="1">Uncharacterized protein</fullName>
    </submittedName>
</protein>
<evidence type="ECO:0000313" key="1">
    <source>
        <dbReference type="EMBL" id="KAL0482006.1"/>
    </source>
</evidence>
<dbReference type="Proteomes" id="UP001431209">
    <property type="component" value="Unassembled WGS sequence"/>
</dbReference>